<evidence type="ECO:0000313" key="3">
    <source>
        <dbReference type="Proteomes" id="UP001153069"/>
    </source>
</evidence>
<protein>
    <submittedName>
        <fullName evidence="2">Uncharacterized protein</fullName>
    </submittedName>
</protein>
<gene>
    <name evidence="2" type="ORF">SEMRO_579_G170020.1</name>
</gene>
<dbReference type="EMBL" id="CAICTM010000578">
    <property type="protein sequence ID" value="CAB9513231.1"/>
    <property type="molecule type" value="Genomic_DNA"/>
</dbReference>
<dbReference type="Proteomes" id="UP001153069">
    <property type="component" value="Unassembled WGS sequence"/>
</dbReference>
<reference evidence="2" key="1">
    <citation type="submission" date="2020-06" db="EMBL/GenBank/DDBJ databases">
        <authorList>
            <consortium name="Plant Systems Biology data submission"/>
        </authorList>
    </citation>
    <scope>NUCLEOTIDE SEQUENCE</scope>
    <source>
        <strain evidence="2">D6</strain>
    </source>
</reference>
<proteinExistence type="predicted"/>
<feature type="signal peptide" evidence="1">
    <location>
        <begin position="1"/>
        <end position="19"/>
    </location>
</feature>
<accession>A0A9N8E287</accession>
<evidence type="ECO:0000313" key="2">
    <source>
        <dbReference type="EMBL" id="CAB9513231.1"/>
    </source>
</evidence>
<dbReference type="AlphaFoldDB" id="A0A9N8E287"/>
<keyword evidence="3" id="KW-1185">Reference proteome</keyword>
<organism evidence="2 3">
    <name type="scientific">Seminavis robusta</name>
    <dbReference type="NCBI Taxonomy" id="568900"/>
    <lineage>
        <taxon>Eukaryota</taxon>
        <taxon>Sar</taxon>
        <taxon>Stramenopiles</taxon>
        <taxon>Ochrophyta</taxon>
        <taxon>Bacillariophyta</taxon>
        <taxon>Bacillariophyceae</taxon>
        <taxon>Bacillariophycidae</taxon>
        <taxon>Naviculales</taxon>
        <taxon>Naviculaceae</taxon>
        <taxon>Seminavis</taxon>
    </lineage>
</organism>
<evidence type="ECO:0000256" key="1">
    <source>
        <dbReference type="SAM" id="SignalP"/>
    </source>
</evidence>
<sequence>MKVGLACILVALLFYVSAAAPAGTTGSAVILPSGNELRGSATDVMLVSVVSVDAKLQSKTGDPCVTDFDVKGRVISVNATSVDVVEGDLISFGSYDVDKEALGCLGYAVGPLPPLKLEPGWCGKVYLKSNQDGDLSIAAYGHSFVSAADPDDCKKALDGHVKALDVGGIDATGADLIDVDAYEDDEEDGDSDTNSVASVVHSIIPAISGTAMLSLLL</sequence>
<feature type="chain" id="PRO_5040287382" evidence="1">
    <location>
        <begin position="20"/>
        <end position="217"/>
    </location>
</feature>
<comment type="caution">
    <text evidence="2">The sequence shown here is derived from an EMBL/GenBank/DDBJ whole genome shotgun (WGS) entry which is preliminary data.</text>
</comment>
<keyword evidence="1" id="KW-0732">Signal</keyword>
<name>A0A9N8E287_9STRA</name>